<proteinExistence type="predicted"/>
<dbReference type="KEGG" id="abac:LuPra_00160"/>
<dbReference type="PANTHER" id="PTHR43717">
    <property type="entry name" value="ANAEROBIC NITRIC OXIDE REDUCTASE FLAVORUBREDOXIN"/>
    <property type="match status" value="1"/>
</dbReference>
<dbReference type="STRING" id="1855912.LuPra_00160"/>
<dbReference type="PANTHER" id="PTHR43717:SF1">
    <property type="entry name" value="ANAEROBIC NITRIC OXIDE REDUCTASE FLAVORUBREDOXIN"/>
    <property type="match status" value="1"/>
</dbReference>
<reference evidence="2 3" key="1">
    <citation type="journal article" date="2016" name="Genome Announc.">
        <title>First Complete Genome Sequence of a Subdivision 6 Acidobacterium Strain.</title>
        <authorList>
            <person name="Huang S."/>
            <person name="Vieira S."/>
            <person name="Bunk B."/>
            <person name="Riedel T."/>
            <person name="Sproer C."/>
            <person name="Overmann J."/>
        </authorList>
    </citation>
    <scope>NUCLEOTIDE SEQUENCE [LARGE SCALE GENOMIC DNA]</scope>
    <source>
        <strain evidence="3">DSM 100886 HEG_-6_39</strain>
    </source>
</reference>
<accession>A0A143PEX4</accession>
<dbReference type="InterPro" id="IPR045761">
    <property type="entry name" value="ODP_dom"/>
</dbReference>
<dbReference type="OrthoDB" id="9807946at2"/>
<dbReference type="SUPFAM" id="SSF56281">
    <property type="entry name" value="Metallo-hydrolase/oxidoreductase"/>
    <property type="match status" value="1"/>
</dbReference>
<dbReference type="AlphaFoldDB" id="A0A143PEX4"/>
<protein>
    <submittedName>
        <fullName evidence="2">H(2)O-forming NADH oxidase</fullName>
        <ecNumber evidence="2">1.6.3.-</ecNumber>
    </submittedName>
</protein>
<dbReference type="EMBL" id="CP015136">
    <property type="protein sequence ID" value="AMY06996.1"/>
    <property type="molecule type" value="Genomic_DNA"/>
</dbReference>
<reference evidence="3" key="2">
    <citation type="submission" date="2016-04" db="EMBL/GenBank/DDBJ databases">
        <title>First Complete Genome Sequence of a Subdivision 6 Acidobacterium.</title>
        <authorList>
            <person name="Huang S."/>
            <person name="Vieira S."/>
            <person name="Bunk B."/>
            <person name="Riedel T."/>
            <person name="Sproeer C."/>
            <person name="Overmann J."/>
        </authorList>
    </citation>
    <scope>NUCLEOTIDE SEQUENCE [LARGE SCALE GENOMIC DNA]</scope>
    <source>
        <strain evidence="3">DSM 100886 HEG_-6_39</strain>
    </source>
</reference>
<dbReference type="EC" id="1.6.3.-" evidence="2"/>
<evidence type="ECO:0000259" key="1">
    <source>
        <dbReference type="Pfam" id="PF19583"/>
    </source>
</evidence>
<keyword evidence="2" id="KW-0560">Oxidoreductase</keyword>
<keyword evidence="3" id="KW-1185">Reference proteome</keyword>
<dbReference type="RefSeq" id="WP_110169007.1">
    <property type="nucleotide sequence ID" value="NZ_CP015136.1"/>
</dbReference>
<dbReference type="Pfam" id="PF19583">
    <property type="entry name" value="ODP"/>
    <property type="match status" value="1"/>
</dbReference>
<dbReference type="Proteomes" id="UP000076079">
    <property type="component" value="Chromosome"/>
</dbReference>
<feature type="domain" description="ODP" evidence="1">
    <location>
        <begin position="23"/>
        <end position="217"/>
    </location>
</feature>
<dbReference type="InterPro" id="IPR036866">
    <property type="entry name" value="RibonucZ/Hydroxyglut_hydro"/>
</dbReference>
<name>A0A143PEX4_LUTPR</name>
<dbReference type="GO" id="GO:0016491">
    <property type="term" value="F:oxidoreductase activity"/>
    <property type="evidence" value="ECO:0007669"/>
    <property type="project" value="UniProtKB-KW"/>
</dbReference>
<gene>
    <name evidence="2" type="primary">fprA2</name>
    <name evidence="2" type="ORF">LuPra_00160</name>
</gene>
<organism evidence="2 3">
    <name type="scientific">Luteitalea pratensis</name>
    <dbReference type="NCBI Taxonomy" id="1855912"/>
    <lineage>
        <taxon>Bacteria</taxon>
        <taxon>Pseudomonadati</taxon>
        <taxon>Acidobacteriota</taxon>
        <taxon>Vicinamibacteria</taxon>
        <taxon>Vicinamibacterales</taxon>
        <taxon>Vicinamibacteraceae</taxon>
        <taxon>Luteitalea</taxon>
    </lineage>
</organism>
<evidence type="ECO:0000313" key="3">
    <source>
        <dbReference type="Proteomes" id="UP000076079"/>
    </source>
</evidence>
<sequence>MAQIDEIAPDLYRVSIYAPQFDLQFNHFLIKDDEPLLFHTGMRRMFPEVREAIATLIDPADLRWISWSHFEVDECGALNEWLAVAPRAQAVCSQVGAAVNIDDFANRPPRGLTKDEVIDTGRHRYRFVPTPHLPHGWDAGVLFEENSGVLLCSDLFHQIGDVEPVTSTDVLGRWDAAIAAYQQHPVLMDYVPLTPNTRRRLNELADLQPKVLAAMHGSTFVGDGGAALRAAADVLQRRLGAVPAGVDAPVVA</sequence>
<evidence type="ECO:0000313" key="2">
    <source>
        <dbReference type="EMBL" id="AMY06996.1"/>
    </source>
</evidence>
<dbReference type="Gene3D" id="3.60.15.10">
    <property type="entry name" value="Ribonuclease Z/Hydroxyacylglutathione hydrolase-like"/>
    <property type="match status" value="1"/>
</dbReference>